<proteinExistence type="inferred from homology"/>
<dbReference type="PANTHER" id="PTHR20959">
    <property type="entry name" value="TRANSPORT AND GOLGI ORGANIZATION PROTEIN 6 FAMILY MEMBER"/>
    <property type="match status" value="1"/>
</dbReference>
<evidence type="ECO:0000313" key="5">
    <source>
        <dbReference type="EMBL" id="KAJ2671383.1"/>
    </source>
</evidence>
<reference evidence="5" key="1">
    <citation type="submission" date="2022-07" db="EMBL/GenBank/DDBJ databases">
        <title>Phylogenomic reconstructions and comparative analyses of Kickxellomycotina fungi.</title>
        <authorList>
            <person name="Reynolds N.K."/>
            <person name="Stajich J.E."/>
            <person name="Barry K."/>
            <person name="Grigoriev I.V."/>
            <person name="Crous P."/>
            <person name="Smith M.E."/>
        </authorList>
    </citation>
    <scope>NUCLEOTIDE SEQUENCE</scope>
    <source>
        <strain evidence="5">NRRL 3115</strain>
    </source>
</reference>
<dbReference type="InterPro" id="IPR019451">
    <property type="entry name" value="Rtp1_C1"/>
</dbReference>
<feature type="domain" description="TANGO6 N-terminal" evidence="4">
    <location>
        <begin position="65"/>
        <end position="260"/>
    </location>
</feature>
<dbReference type="AlphaFoldDB" id="A0A9W8KVN3"/>
<dbReference type="InterPro" id="IPR057347">
    <property type="entry name" value="TANGO6_N"/>
</dbReference>
<dbReference type="Proteomes" id="UP001151518">
    <property type="component" value="Unassembled WGS sequence"/>
</dbReference>
<evidence type="ECO:0000256" key="1">
    <source>
        <dbReference type="ARBA" id="ARBA00005724"/>
    </source>
</evidence>
<comment type="similarity">
    <text evidence="1">Belongs to the Tango6 family.</text>
</comment>
<protein>
    <recommendedName>
        <fullName evidence="7">RNA polymerase II assembly factor Rtp1 C-terminal domain-containing protein</fullName>
    </recommendedName>
</protein>
<sequence>MSKGLSPNFPSLTSLADQVSFTLDTIKDAIKRLSKSGVSSDTEVIASLPRELPMLAMLTYLEALQHETASYHQQNKTDALGLRDRQVVSQAIDLLFIFEVQPRLIPGVGIPFEKRVKSEAADVLQGLRQRNVHSTLWMPSMDTTLEDIIVRVMRVVGQRTSGDVATIIVEKNIADIIAALLQLSFAPLPPAHQGELFLMRGKYQVIADSERRAEMRKRFTRLFDSTSAYVLLETLTGLLNAAVTSKDRPKWFCTLCGRFLTRVLLRPSGPQITLDFIAGNDDDLTTAKLDRIAGLLLTPPSDMPIDRYFESVVPQIAQMLVPVKSKAKVRTDEVDTQAKQLVDCIVDKSSAQERVAHAVVYTMHRLADKDPSVFAKYTEPLTAALQKWFSVRPIETEKDGVDPVLRGIHMANPMNGYREQKKPIIQVVGELLDPSSGQGVLTTPAELQRALIGLQQLILAYGDPPVNVLAKLVVPVFVPLVHWYAFEASVRAEIQVHKQEEGLRVGELLRELIVATLSLMPRSAAVAMVLELVQLTRGAESPTDWPVFAHSADTQQAQLVWRFEASHPKNSNSIGTAIKESDVEEETPWQQDQAHLHIDTLLDVLSDKRLLGGLVGDIFVTLLREQEALMELVRTMDSGDVDGMAKWWVVSQTTMAMVERFGPAVLARRTDILAFILNVLDRYSGDIGHEDGHGEENTEPLDGEDGGNGTEIGTLALMLLGQIMSASEEAAFSALAQKSGIIDRAGSSSPASSSIEWDAESLRLLRSVQGQVKQLGTGGLAVAQLARTVQLQVAMVLALHGATSPRTSEPSAATGEQTATMRFNAALRDVRDDLVPVRAHGLIELRNMVLERSPVVLEDSTRLDATISIFIDMLEDADSFVYLNAIRGLSSLADVHGQRFIPRLVGMYTEGLGTEGLDTQLRAGEALLQSIQRAGAMLAQYADLFVPRLLQMVALDTVRAHSALSILAAAAQTNALALHRWAGEITAALDALLVAEQKKSEAVLRRAAVMFLVSLLRGYGERLLELADTGVLQTVLRALRRVSESDSDELTRMHALVGVEELDEALKSQLFPANPSKSAWSGNYLP</sequence>
<evidence type="ECO:0000256" key="2">
    <source>
        <dbReference type="SAM" id="MobiDB-lite"/>
    </source>
</evidence>
<evidence type="ECO:0008006" key="7">
    <source>
        <dbReference type="Google" id="ProtNLM"/>
    </source>
</evidence>
<dbReference type="InterPro" id="IPR016024">
    <property type="entry name" value="ARM-type_fold"/>
</dbReference>
<dbReference type="Pfam" id="PF10363">
    <property type="entry name" value="RTP1_C1"/>
    <property type="match status" value="1"/>
</dbReference>
<dbReference type="GO" id="GO:0009306">
    <property type="term" value="P:protein secretion"/>
    <property type="evidence" value="ECO:0007669"/>
    <property type="project" value="TreeGrafter"/>
</dbReference>
<feature type="domain" description="RNA polymerase II assembly factor Rtp1 C-terminal" evidence="3">
    <location>
        <begin position="823"/>
        <end position="937"/>
    </location>
</feature>
<accession>A0A9W8KVN3</accession>
<gene>
    <name evidence="5" type="ORF">GGI25_005501</name>
</gene>
<dbReference type="InterPro" id="IPR011989">
    <property type="entry name" value="ARM-like"/>
</dbReference>
<dbReference type="Gene3D" id="1.25.10.10">
    <property type="entry name" value="Leucine-rich Repeat Variant"/>
    <property type="match status" value="1"/>
</dbReference>
<dbReference type="PANTHER" id="PTHR20959:SF1">
    <property type="entry name" value="TRANSPORT AND GOLGI ORGANIZATION PROTEIN 6 HOMOLOG"/>
    <property type="match status" value="1"/>
</dbReference>
<name>A0A9W8KVN3_9FUNG</name>
<evidence type="ECO:0000259" key="4">
    <source>
        <dbReference type="Pfam" id="PF25267"/>
    </source>
</evidence>
<comment type="caution">
    <text evidence="5">The sequence shown here is derived from an EMBL/GenBank/DDBJ whole genome shotgun (WGS) entry which is preliminary data.</text>
</comment>
<organism evidence="5 6">
    <name type="scientific">Coemansia spiralis</name>
    <dbReference type="NCBI Taxonomy" id="417178"/>
    <lineage>
        <taxon>Eukaryota</taxon>
        <taxon>Fungi</taxon>
        <taxon>Fungi incertae sedis</taxon>
        <taxon>Zoopagomycota</taxon>
        <taxon>Kickxellomycotina</taxon>
        <taxon>Kickxellomycetes</taxon>
        <taxon>Kickxellales</taxon>
        <taxon>Kickxellaceae</taxon>
        <taxon>Coemansia</taxon>
    </lineage>
</organism>
<feature type="region of interest" description="Disordered" evidence="2">
    <location>
        <begin position="688"/>
        <end position="707"/>
    </location>
</feature>
<dbReference type="OrthoDB" id="39591at2759"/>
<evidence type="ECO:0000259" key="3">
    <source>
        <dbReference type="Pfam" id="PF10363"/>
    </source>
</evidence>
<dbReference type="EMBL" id="JANBTW010000103">
    <property type="protein sequence ID" value="KAJ2671383.1"/>
    <property type="molecule type" value="Genomic_DNA"/>
</dbReference>
<dbReference type="SUPFAM" id="SSF48371">
    <property type="entry name" value="ARM repeat"/>
    <property type="match status" value="1"/>
</dbReference>
<evidence type="ECO:0000313" key="6">
    <source>
        <dbReference type="Proteomes" id="UP001151518"/>
    </source>
</evidence>
<dbReference type="Pfam" id="PF25267">
    <property type="entry name" value="TANGO6_N"/>
    <property type="match status" value="1"/>
</dbReference>
<dbReference type="InterPro" id="IPR039600">
    <property type="entry name" value="TANGO6/Rtp1"/>
</dbReference>